<evidence type="ECO:0000313" key="2">
    <source>
        <dbReference type="Proteomes" id="UP001230649"/>
    </source>
</evidence>
<keyword evidence="2" id="KW-1185">Reference proteome</keyword>
<comment type="caution">
    <text evidence="1">The sequence shown here is derived from an EMBL/GenBank/DDBJ whole genome shotgun (WGS) entry which is preliminary data.</text>
</comment>
<protein>
    <submittedName>
        <fullName evidence="1">Uncharacterized protein</fullName>
    </submittedName>
</protein>
<evidence type="ECO:0000313" key="1">
    <source>
        <dbReference type="EMBL" id="KAJ9094564.1"/>
    </source>
</evidence>
<reference evidence="1" key="1">
    <citation type="submission" date="2023-04" db="EMBL/GenBank/DDBJ databases">
        <title>Draft Genome sequencing of Naganishia species isolated from polar environments using Oxford Nanopore Technology.</title>
        <authorList>
            <person name="Leo P."/>
            <person name="Venkateswaran K."/>
        </authorList>
    </citation>
    <scope>NUCLEOTIDE SEQUENCE</scope>
    <source>
        <strain evidence="1">MNA-CCFEE 5262</strain>
    </source>
</reference>
<name>A0ACC2V5Y0_9TREE</name>
<accession>A0ACC2V5Y0</accession>
<gene>
    <name evidence="1" type="ORF">QFC20_006879</name>
</gene>
<dbReference type="EMBL" id="JASBWS010000137">
    <property type="protein sequence ID" value="KAJ9094564.1"/>
    <property type="molecule type" value="Genomic_DNA"/>
</dbReference>
<dbReference type="Proteomes" id="UP001230649">
    <property type="component" value="Unassembled WGS sequence"/>
</dbReference>
<sequence length="430" mass="48397">MSAFKHATIPINPFRISHSTDEIDSLKTLLRLSPLGPDTFENGANRPSNMGIDMRSMRKIRDDWLAYDWSKTQDELNALPQFMAQVQDKDPKTGKEREFNIHFIGYESGKAGAIPVLLLHGWPGMGCFELAPMVEHLQKNAKQPLDIIIPSLPGYMYSSPPPIDGEFDFDAVARVMHNFMLGLGYKFGYATQGGDLGALVSRYIACRYDECKTTVRPRTFSFFYTLISSLKVNFLFLKLDAPALRDVPLTDTDKAHVARYKKFGQTGMGYAMEHGTRPSTIGFAVASSPLALASWIGEKIIDSWSSEVPTSILMQWLTLFWLTQSFPTSIYMYRRIATLGDFTRSPTSDEAQDFTKPLSGLKVDKKIGYSTFPKEIFPVPKVWAEKTGDLVFYRLNKEGGHFAGLENPELLAKDFAEFLEIAWLKSTSKL</sequence>
<proteinExistence type="predicted"/>
<organism evidence="1 2">
    <name type="scientific">Naganishia adeliensis</name>
    <dbReference type="NCBI Taxonomy" id="92952"/>
    <lineage>
        <taxon>Eukaryota</taxon>
        <taxon>Fungi</taxon>
        <taxon>Dikarya</taxon>
        <taxon>Basidiomycota</taxon>
        <taxon>Agaricomycotina</taxon>
        <taxon>Tremellomycetes</taxon>
        <taxon>Filobasidiales</taxon>
        <taxon>Filobasidiaceae</taxon>
        <taxon>Naganishia</taxon>
    </lineage>
</organism>